<protein>
    <recommendedName>
        <fullName evidence="10">Fluoride-specific ion channel FluC</fullName>
    </recommendedName>
</protein>
<keyword evidence="10" id="KW-0406">Ion transport</keyword>
<feature type="transmembrane region" description="Helical" evidence="10">
    <location>
        <begin position="53"/>
        <end position="75"/>
    </location>
</feature>
<comment type="catalytic activity">
    <reaction evidence="8">
        <text>fluoride(in) = fluoride(out)</text>
        <dbReference type="Rhea" id="RHEA:76159"/>
        <dbReference type="ChEBI" id="CHEBI:17051"/>
    </reaction>
    <physiologicalReaction direction="left-to-right" evidence="8">
        <dbReference type="Rhea" id="RHEA:76160"/>
    </physiologicalReaction>
</comment>
<keyword evidence="10" id="KW-0915">Sodium</keyword>
<evidence type="ECO:0000313" key="12">
    <source>
        <dbReference type="Proteomes" id="UP000290602"/>
    </source>
</evidence>
<feature type="binding site" evidence="10">
    <location>
        <position position="71"/>
    </location>
    <ligand>
        <name>Na(+)</name>
        <dbReference type="ChEBI" id="CHEBI:29101"/>
        <note>structural</note>
    </ligand>
</feature>
<dbReference type="RefSeq" id="WP_129032710.1">
    <property type="nucleotide sequence ID" value="NZ_CP059603.1"/>
</dbReference>
<organism evidence="11 12">
    <name type="scientific">Levilactobacillus suantsaii</name>
    <dbReference type="NCBI Taxonomy" id="2292255"/>
    <lineage>
        <taxon>Bacteria</taxon>
        <taxon>Bacillati</taxon>
        <taxon>Bacillota</taxon>
        <taxon>Bacilli</taxon>
        <taxon>Lactobacillales</taxon>
        <taxon>Lactobacillaceae</taxon>
        <taxon>Levilactobacillus</taxon>
    </lineage>
</organism>
<reference evidence="11 12" key="1">
    <citation type="submission" date="2018-08" db="EMBL/GenBank/DDBJ databases">
        <title>Lactobacillus suantsai sp. nov., isolated from traditional fermented suan-tsai in Taiwan.</title>
        <authorList>
            <person name="Huang C.-H."/>
        </authorList>
    </citation>
    <scope>NUCLEOTIDE SEQUENCE [LARGE SCALE GENOMIC DNA]</scope>
    <source>
        <strain evidence="11 12">BCRC 12945</strain>
    </source>
</reference>
<evidence type="ECO:0000256" key="3">
    <source>
        <dbReference type="ARBA" id="ARBA00022692"/>
    </source>
</evidence>
<keyword evidence="10" id="KW-0813">Transport</keyword>
<keyword evidence="3 10" id="KW-0812">Transmembrane</keyword>
<evidence type="ECO:0000256" key="5">
    <source>
        <dbReference type="ARBA" id="ARBA00023136"/>
    </source>
</evidence>
<comment type="function">
    <text evidence="9 10">Fluoride-specific ion channel. Important for reducing fluoride concentration in the cell, thus reducing its toxicity.</text>
</comment>
<keyword evidence="6 10" id="KW-0407">Ion channel</keyword>
<evidence type="ECO:0000256" key="10">
    <source>
        <dbReference type="HAMAP-Rule" id="MF_00454"/>
    </source>
</evidence>
<dbReference type="Pfam" id="PF02537">
    <property type="entry name" value="CRCB"/>
    <property type="match status" value="1"/>
</dbReference>
<feature type="transmembrane region" description="Helical" evidence="10">
    <location>
        <begin position="95"/>
        <end position="117"/>
    </location>
</feature>
<dbReference type="EMBL" id="QXIL01000013">
    <property type="protein sequence ID" value="RXI78281.1"/>
    <property type="molecule type" value="Genomic_DNA"/>
</dbReference>
<evidence type="ECO:0000256" key="1">
    <source>
        <dbReference type="ARBA" id="ARBA00004651"/>
    </source>
</evidence>
<dbReference type="OrthoDB" id="9799631at2"/>
<dbReference type="GO" id="GO:0062054">
    <property type="term" value="F:fluoride channel activity"/>
    <property type="evidence" value="ECO:0007669"/>
    <property type="project" value="UniProtKB-UniRule"/>
</dbReference>
<evidence type="ECO:0000256" key="9">
    <source>
        <dbReference type="ARBA" id="ARBA00049940"/>
    </source>
</evidence>
<evidence type="ECO:0000256" key="8">
    <source>
        <dbReference type="ARBA" id="ARBA00035585"/>
    </source>
</evidence>
<evidence type="ECO:0000256" key="2">
    <source>
        <dbReference type="ARBA" id="ARBA00022475"/>
    </source>
</evidence>
<evidence type="ECO:0000256" key="6">
    <source>
        <dbReference type="ARBA" id="ARBA00023303"/>
    </source>
</evidence>
<dbReference type="Proteomes" id="UP000290602">
    <property type="component" value="Unassembled WGS sequence"/>
</dbReference>
<gene>
    <name evidence="10" type="primary">fluC</name>
    <name evidence="10" type="synonym">crcB</name>
    <name evidence="11" type="ORF">DXH47_07365</name>
</gene>
<feature type="transmembrane region" description="Helical" evidence="10">
    <location>
        <begin position="28"/>
        <end position="46"/>
    </location>
</feature>
<accession>A0A4V1LFA7</accession>
<dbReference type="InterPro" id="IPR003691">
    <property type="entry name" value="FluC"/>
</dbReference>
<dbReference type="AlphaFoldDB" id="A0A4V1LFA7"/>
<comment type="caution">
    <text evidence="11">The sequence shown here is derived from an EMBL/GenBank/DDBJ whole genome shotgun (WGS) entry which is preliminary data.</text>
</comment>
<dbReference type="GO" id="GO:0046872">
    <property type="term" value="F:metal ion binding"/>
    <property type="evidence" value="ECO:0007669"/>
    <property type="project" value="UniProtKB-KW"/>
</dbReference>
<keyword evidence="4 10" id="KW-1133">Transmembrane helix</keyword>
<comment type="subcellular location">
    <subcellularLocation>
        <location evidence="1 10">Cell membrane</location>
        <topology evidence="1 10">Multi-pass membrane protein</topology>
    </subcellularLocation>
</comment>
<evidence type="ECO:0000256" key="7">
    <source>
        <dbReference type="ARBA" id="ARBA00035120"/>
    </source>
</evidence>
<keyword evidence="10" id="KW-0479">Metal-binding</keyword>
<evidence type="ECO:0000313" key="11">
    <source>
        <dbReference type="EMBL" id="RXI78281.1"/>
    </source>
</evidence>
<evidence type="ECO:0000256" key="4">
    <source>
        <dbReference type="ARBA" id="ARBA00022989"/>
    </source>
</evidence>
<dbReference type="HAMAP" id="MF_00454">
    <property type="entry name" value="FluC"/>
    <property type="match status" value="1"/>
</dbReference>
<name>A0A4V1LFA7_9LACO</name>
<keyword evidence="2 10" id="KW-1003">Cell membrane</keyword>
<sequence length="127" mass="13231">MKKILAIFGCAFIGSALRYLLTPAGANHHLLTVLAINVAGSFLLPLITGALPLVVPVSLATITGLSVGLVGSFTTFSTFIVDALHLAQQGAWGTFSLYLSASLLLGGLAAALGIRLARKFVTRGWHQ</sequence>
<comment type="similarity">
    <text evidence="7 10">Belongs to the fluoride channel Fluc/FEX (TC 1.A.43) family.</text>
</comment>
<proteinExistence type="inferred from homology"/>
<dbReference type="GO" id="GO:0140114">
    <property type="term" value="P:cellular detoxification of fluoride"/>
    <property type="evidence" value="ECO:0007669"/>
    <property type="project" value="UniProtKB-UniRule"/>
</dbReference>
<comment type="activity regulation">
    <text evidence="10">Na(+) is not transported, but it plays an essential structural role and its presence is essential for fluoride channel function.</text>
</comment>
<keyword evidence="5 10" id="KW-0472">Membrane</keyword>
<keyword evidence="12" id="KW-1185">Reference proteome</keyword>
<feature type="binding site" evidence="10">
    <location>
        <position position="74"/>
    </location>
    <ligand>
        <name>Na(+)</name>
        <dbReference type="ChEBI" id="CHEBI:29101"/>
        <note>structural</note>
    </ligand>
</feature>
<dbReference type="GO" id="GO:0005886">
    <property type="term" value="C:plasma membrane"/>
    <property type="evidence" value="ECO:0007669"/>
    <property type="project" value="UniProtKB-SubCell"/>
</dbReference>